<gene>
    <name evidence="3" type="ORF">g.29854</name>
    <name evidence="2" type="ORF">g.29855</name>
    <name evidence="4" type="ORF">g.29856</name>
    <name evidence="5" type="ORF">g.29858</name>
</gene>
<dbReference type="EMBL" id="GEBQ01027093">
    <property type="protein sequence ID" value="JAT12884.1"/>
    <property type="molecule type" value="Transcribed_RNA"/>
</dbReference>
<dbReference type="EMBL" id="GEBQ01014416">
    <property type="protein sequence ID" value="JAT25561.1"/>
    <property type="molecule type" value="Transcribed_RNA"/>
</dbReference>
<evidence type="ECO:0000313" key="2">
    <source>
        <dbReference type="EMBL" id="JAT12884.1"/>
    </source>
</evidence>
<dbReference type="AlphaFoldDB" id="A0A1B6LJG9"/>
<accession>A0A1B6LJG9</accession>
<dbReference type="InterPro" id="IPR053225">
    <property type="entry name" value="Acyl-CoA_N-acyltransferase"/>
</dbReference>
<evidence type="ECO:0000313" key="3">
    <source>
        <dbReference type="EMBL" id="JAT15337.1"/>
    </source>
</evidence>
<protein>
    <recommendedName>
        <fullName evidence="1">N-acetyltransferase domain-containing protein</fullName>
    </recommendedName>
</protein>
<reference evidence="4" key="1">
    <citation type="submission" date="2015-11" db="EMBL/GenBank/DDBJ databases">
        <title>De novo transcriptome assembly of four potential Pierce s Disease insect vectors from Arizona vineyards.</title>
        <authorList>
            <person name="Tassone E.E."/>
        </authorList>
    </citation>
    <scope>NUCLEOTIDE SEQUENCE</scope>
</reference>
<name>A0A1B6LJG9_9HEMI</name>
<proteinExistence type="predicted"/>
<dbReference type="InterPro" id="IPR016181">
    <property type="entry name" value="Acyl_CoA_acyltransferase"/>
</dbReference>
<dbReference type="EMBL" id="GEBQ01016167">
    <property type="protein sequence ID" value="JAT23810.1"/>
    <property type="molecule type" value="Transcribed_RNA"/>
</dbReference>
<dbReference type="PANTHER" id="PTHR20958">
    <property type="entry name" value="GLYCINE N-ACYLTRANSFERASE-LIKE PROTEIN"/>
    <property type="match status" value="1"/>
</dbReference>
<evidence type="ECO:0000313" key="5">
    <source>
        <dbReference type="EMBL" id="JAT25561.1"/>
    </source>
</evidence>
<dbReference type="PROSITE" id="PS51186">
    <property type="entry name" value="GNAT"/>
    <property type="match status" value="1"/>
</dbReference>
<dbReference type="InterPro" id="IPR013653">
    <property type="entry name" value="GCN5-like_dom"/>
</dbReference>
<dbReference type="SUPFAM" id="SSF55729">
    <property type="entry name" value="Acyl-CoA N-acyltransferases (Nat)"/>
    <property type="match status" value="1"/>
</dbReference>
<dbReference type="Gene3D" id="3.40.630.30">
    <property type="match status" value="2"/>
</dbReference>
<organism evidence="4">
    <name type="scientific">Graphocephala atropunctata</name>
    <dbReference type="NCBI Taxonomy" id="36148"/>
    <lineage>
        <taxon>Eukaryota</taxon>
        <taxon>Metazoa</taxon>
        <taxon>Ecdysozoa</taxon>
        <taxon>Arthropoda</taxon>
        <taxon>Hexapoda</taxon>
        <taxon>Insecta</taxon>
        <taxon>Pterygota</taxon>
        <taxon>Neoptera</taxon>
        <taxon>Paraneoptera</taxon>
        <taxon>Hemiptera</taxon>
        <taxon>Auchenorrhyncha</taxon>
        <taxon>Membracoidea</taxon>
        <taxon>Cicadellidae</taxon>
        <taxon>Cicadellinae</taxon>
        <taxon>Cicadellini</taxon>
        <taxon>Graphocephala</taxon>
    </lineage>
</organism>
<dbReference type="EMBL" id="GEBQ01024640">
    <property type="protein sequence ID" value="JAT15337.1"/>
    <property type="molecule type" value="Transcribed_RNA"/>
</dbReference>
<evidence type="ECO:0000259" key="1">
    <source>
        <dbReference type="PROSITE" id="PS51186"/>
    </source>
</evidence>
<dbReference type="GO" id="GO:0016747">
    <property type="term" value="F:acyltransferase activity, transferring groups other than amino-acyl groups"/>
    <property type="evidence" value="ECO:0007669"/>
    <property type="project" value="InterPro"/>
</dbReference>
<dbReference type="Pfam" id="PF08445">
    <property type="entry name" value="FR47"/>
    <property type="match status" value="1"/>
</dbReference>
<dbReference type="PANTHER" id="PTHR20958:SF6">
    <property type="entry name" value="GLYCINE N-ACYLTRANSFERASE-LIKE PROTEIN"/>
    <property type="match status" value="1"/>
</dbReference>
<evidence type="ECO:0000313" key="4">
    <source>
        <dbReference type="EMBL" id="JAT23810.1"/>
    </source>
</evidence>
<dbReference type="InterPro" id="IPR000182">
    <property type="entry name" value="GNAT_dom"/>
</dbReference>
<feature type="domain" description="N-acetyltransferase" evidence="1">
    <location>
        <begin position="134"/>
        <end position="293"/>
    </location>
</feature>
<sequence>MESDILQEVAQDEIPKVLEAMKRDWPQHFLIYQFVAIVAEYHKAEVQHPKQVLYKYGNFDDGVYVVKSTFAFDTESSPVISLFLYTTAADLTDFSKVLNETTRFSWTDRLLFELTAERLTPAIQQVSLGRGSDLVMDEGAIFFLPPEYKLEDKLLPEDTYLGYLNETHVAEVNKNWPFRFPGSDKFIALQIQNNFGLGLFRKSEAKMLSSAVSFHSGGIFILYSDPNFRSRGYAEVVMRNMAKEIRLRGRIPFGNIVAKNIASMKLFKKMGFVEYTKSAYCFPKTFFTAKNTHN</sequence>